<accession>A0A8S5QNR3</accession>
<dbReference type="InterPro" id="IPR002502">
    <property type="entry name" value="Amidase_domain"/>
</dbReference>
<dbReference type="InterPro" id="IPR006619">
    <property type="entry name" value="PGRP_domain_met/bac"/>
</dbReference>
<evidence type="ECO:0000256" key="3">
    <source>
        <dbReference type="ARBA" id="ARBA00022638"/>
    </source>
</evidence>
<evidence type="ECO:0000313" key="5">
    <source>
        <dbReference type="EMBL" id="DAE20457.1"/>
    </source>
</evidence>
<dbReference type="PROSITE" id="PS51272">
    <property type="entry name" value="SLH"/>
    <property type="match status" value="1"/>
</dbReference>
<dbReference type="GO" id="GO:0008270">
    <property type="term" value="F:zinc ion binding"/>
    <property type="evidence" value="ECO:0007669"/>
    <property type="project" value="InterPro"/>
</dbReference>
<evidence type="ECO:0000256" key="2">
    <source>
        <dbReference type="ARBA" id="ARBA00022529"/>
    </source>
</evidence>
<dbReference type="SMART" id="SM00701">
    <property type="entry name" value="PGRP"/>
    <property type="match status" value="1"/>
</dbReference>
<dbReference type="InterPro" id="IPR001119">
    <property type="entry name" value="SLH_dom"/>
</dbReference>
<dbReference type="PANTHER" id="PTHR11022:SF41">
    <property type="entry name" value="PEPTIDOGLYCAN-RECOGNITION PROTEIN LC-RELATED"/>
    <property type="match status" value="1"/>
</dbReference>
<keyword evidence="2" id="KW-0929">Antimicrobial</keyword>
<dbReference type="InterPro" id="IPR015510">
    <property type="entry name" value="PGRP"/>
</dbReference>
<protein>
    <submittedName>
        <fullName evidence="5">Endodeoxyribonuclease I</fullName>
    </submittedName>
</protein>
<dbReference type="GO" id="GO:0042742">
    <property type="term" value="P:defense response to bacterium"/>
    <property type="evidence" value="ECO:0007669"/>
    <property type="project" value="UniProtKB-KW"/>
</dbReference>
<dbReference type="EMBL" id="BK015695">
    <property type="protein sequence ID" value="DAE20457.1"/>
    <property type="molecule type" value="Genomic_DNA"/>
</dbReference>
<dbReference type="SMART" id="SM00644">
    <property type="entry name" value="Ami_2"/>
    <property type="match status" value="1"/>
</dbReference>
<proteinExistence type="inferred from homology"/>
<dbReference type="Pfam" id="PF01510">
    <property type="entry name" value="Amidase_2"/>
    <property type="match status" value="1"/>
</dbReference>
<organism evidence="5">
    <name type="scientific">Podoviridae sp. ctPbe19</name>
    <dbReference type="NCBI Taxonomy" id="2826554"/>
    <lineage>
        <taxon>Viruses</taxon>
        <taxon>Duplodnaviria</taxon>
        <taxon>Heunggongvirae</taxon>
        <taxon>Uroviricota</taxon>
        <taxon>Caudoviricetes</taxon>
    </lineage>
</organism>
<feature type="domain" description="SLH" evidence="4">
    <location>
        <begin position="161"/>
        <end position="216"/>
    </location>
</feature>
<dbReference type="GO" id="GO:0001897">
    <property type="term" value="P:symbiont-mediated cytolysis of host cell"/>
    <property type="evidence" value="ECO:0007669"/>
    <property type="project" value="UniProtKB-ARBA"/>
</dbReference>
<sequence length="216" mass="24525">MKIYDDLKWSGNIRVDNGVIREIILHHRAGNGDVESIDAYHKSLGWEGIGYHYYIRKNGDIFSGRPELMAGAHTKGHNIGTLGICFEGNFQIESMNQVQEDAGIDLIVSLLKKYPMIEKISKHNDYNSTACPGKYFPYQDILDYVSYMLDMLDKEDSIMSNNACYVPNVPSAWAKTEAAWATEKKLIIGDENGDIYWQKPVTKEELAIILKRALDK</sequence>
<keyword evidence="3" id="KW-0081">Bacteriolytic enzyme</keyword>
<dbReference type="Gene3D" id="3.40.80.10">
    <property type="entry name" value="Peptidoglycan recognition protein-like"/>
    <property type="match status" value="1"/>
</dbReference>
<name>A0A8S5QNR3_9CAUD</name>
<evidence type="ECO:0000256" key="1">
    <source>
        <dbReference type="ARBA" id="ARBA00007553"/>
    </source>
</evidence>
<dbReference type="GO" id="GO:0008745">
    <property type="term" value="F:N-acetylmuramoyl-L-alanine amidase activity"/>
    <property type="evidence" value="ECO:0007669"/>
    <property type="project" value="InterPro"/>
</dbReference>
<dbReference type="GO" id="GO:0009253">
    <property type="term" value="P:peptidoglycan catabolic process"/>
    <property type="evidence" value="ECO:0007669"/>
    <property type="project" value="InterPro"/>
</dbReference>
<dbReference type="CDD" id="cd06583">
    <property type="entry name" value="PGRP"/>
    <property type="match status" value="1"/>
</dbReference>
<reference evidence="5" key="1">
    <citation type="journal article" date="2021" name="Proc. Natl. Acad. Sci. U.S.A.">
        <title>A Catalog of Tens of Thousands of Viruses from Human Metagenomes Reveals Hidden Associations with Chronic Diseases.</title>
        <authorList>
            <person name="Tisza M.J."/>
            <person name="Buck C.B."/>
        </authorList>
    </citation>
    <scope>NUCLEOTIDE SEQUENCE</scope>
    <source>
        <strain evidence="5">CtPbe19</strain>
    </source>
</reference>
<comment type="similarity">
    <text evidence="1">Belongs to the N-acetylmuramoyl-L-alanine amidase 2 family.</text>
</comment>
<dbReference type="PANTHER" id="PTHR11022">
    <property type="entry name" value="PEPTIDOGLYCAN RECOGNITION PROTEIN"/>
    <property type="match status" value="1"/>
</dbReference>
<dbReference type="SUPFAM" id="SSF55846">
    <property type="entry name" value="N-acetylmuramoyl-L-alanine amidase-like"/>
    <property type="match status" value="1"/>
</dbReference>
<evidence type="ECO:0000259" key="4">
    <source>
        <dbReference type="PROSITE" id="PS51272"/>
    </source>
</evidence>
<dbReference type="InterPro" id="IPR036505">
    <property type="entry name" value="Amidase/PGRP_sf"/>
</dbReference>